<feature type="region of interest" description="Disordered" evidence="1">
    <location>
        <begin position="318"/>
        <end position="371"/>
    </location>
</feature>
<protein>
    <recommendedName>
        <fullName evidence="2">C2H2-type domain-containing protein</fullName>
    </recommendedName>
</protein>
<dbReference type="STRING" id="947166.A0A1D1V3Y5"/>
<dbReference type="PANTHER" id="PTHR13309">
    <property type="entry name" value="NUCLEAR FRAGILE X MENTAL RETARDATION PROTEIN INTERACTING PROTEIN 1"/>
    <property type="match status" value="1"/>
</dbReference>
<reference evidence="3 4" key="1">
    <citation type="journal article" date="2016" name="Nat. Commun.">
        <title>Extremotolerant tardigrade genome and improved radiotolerance of human cultured cells by tardigrade-unique protein.</title>
        <authorList>
            <person name="Hashimoto T."/>
            <person name="Horikawa D.D."/>
            <person name="Saito Y."/>
            <person name="Kuwahara H."/>
            <person name="Kozuka-Hata H."/>
            <person name="Shin-I T."/>
            <person name="Minakuchi Y."/>
            <person name="Ohishi K."/>
            <person name="Motoyama A."/>
            <person name="Aizu T."/>
            <person name="Enomoto A."/>
            <person name="Kondo K."/>
            <person name="Tanaka S."/>
            <person name="Hara Y."/>
            <person name="Koshikawa S."/>
            <person name="Sagara H."/>
            <person name="Miura T."/>
            <person name="Yokobori S."/>
            <person name="Miyagawa K."/>
            <person name="Suzuki Y."/>
            <person name="Kubo T."/>
            <person name="Oyama M."/>
            <person name="Kohara Y."/>
            <person name="Fujiyama A."/>
            <person name="Arakawa K."/>
            <person name="Katayama T."/>
            <person name="Toyoda A."/>
            <person name="Kunieda T."/>
        </authorList>
    </citation>
    <scope>NUCLEOTIDE SEQUENCE [LARGE SCALE GENOMIC DNA]</scope>
    <source>
        <strain evidence="3 4">YOKOZUNA-1</strain>
    </source>
</reference>
<gene>
    <name evidence="3" type="primary">RvY_07044-1</name>
    <name evidence="3" type="synonym">RvY_07044.1</name>
    <name evidence="3" type="ORF">RvY_07044</name>
</gene>
<sequence length="402" mass="44521">MESGLWNPFRSTNTPNTTSCATISGAGPSHQSLWNHPRSGSAIAARGAALWPDGQQQNQSAFAQQFNQSQYSSRVAHPHHAYPAHDGRQFRNSDANYSGGGGYNSRGRGYGRGGRCQPFRGGRGGSSQFPSQKFANAGSHQRFQPAFYCEVCECDFRTQTQLDEHIAKHVKCPRCDFIGIFDTIEEHFELIHLTSGTKPPETAEDLAKWKQERAAKYPRVKPAAVKTTNIPVLSKPPAVRSDGDSRELSDGEIEDEETAPAGPSTKCLTSLLSCYESESDGEPEEIPTKPLPSEEKTVPLAACALDVHSLELREGRSTFAVDTRPSSDGAFPNRADSEPTSAEKTHLTERPTRSTPSRFHKTVQPYFRQSRRKPKTLYEKLVAKDLEKDNDHLLQCFAHLYK</sequence>
<feature type="compositionally biased region" description="Gly residues" evidence="1">
    <location>
        <begin position="98"/>
        <end position="114"/>
    </location>
</feature>
<evidence type="ECO:0000313" key="3">
    <source>
        <dbReference type="EMBL" id="GAU95425.1"/>
    </source>
</evidence>
<dbReference type="AlphaFoldDB" id="A0A1D1V3Y5"/>
<dbReference type="PROSITE" id="PS00028">
    <property type="entry name" value="ZINC_FINGER_C2H2_1"/>
    <property type="match status" value="1"/>
</dbReference>
<proteinExistence type="predicted"/>
<feature type="compositionally biased region" description="Low complexity" evidence="1">
    <location>
        <begin position="53"/>
        <end position="70"/>
    </location>
</feature>
<dbReference type="PANTHER" id="PTHR13309:SF0">
    <property type="entry name" value="FMR1-INTERACTING PROTEIN NUFIP1"/>
    <property type="match status" value="1"/>
</dbReference>
<feature type="domain" description="C2H2-type" evidence="2">
    <location>
        <begin position="149"/>
        <end position="169"/>
    </location>
</feature>
<evidence type="ECO:0000313" key="4">
    <source>
        <dbReference type="Proteomes" id="UP000186922"/>
    </source>
</evidence>
<dbReference type="GO" id="GO:0005634">
    <property type="term" value="C:nucleus"/>
    <property type="evidence" value="ECO:0007669"/>
    <property type="project" value="TreeGrafter"/>
</dbReference>
<accession>A0A1D1V3Y5</accession>
<feature type="region of interest" description="Disordered" evidence="1">
    <location>
        <begin position="1"/>
        <end position="37"/>
    </location>
</feature>
<feature type="region of interest" description="Disordered" evidence="1">
    <location>
        <begin position="233"/>
        <end position="265"/>
    </location>
</feature>
<feature type="region of interest" description="Disordered" evidence="1">
    <location>
        <begin position="53"/>
        <end position="129"/>
    </location>
</feature>
<dbReference type="EMBL" id="BDGG01000003">
    <property type="protein sequence ID" value="GAU95425.1"/>
    <property type="molecule type" value="Genomic_DNA"/>
</dbReference>
<comment type="caution">
    <text evidence="3">The sequence shown here is derived from an EMBL/GenBank/DDBJ whole genome shotgun (WGS) entry which is preliminary data.</text>
</comment>
<dbReference type="InterPro" id="IPR039136">
    <property type="entry name" value="NUFIP1-like"/>
</dbReference>
<name>A0A1D1V3Y5_RAMVA</name>
<dbReference type="OrthoDB" id="273070at2759"/>
<evidence type="ECO:0000256" key="1">
    <source>
        <dbReference type="SAM" id="MobiDB-lite"/>
    </source>
</evidence>
<dbReference type="Proteomes" id="UP000186922">
    <property type="component" value="Unassembled WGS sequence"/>
</dbReference>
<feature type="compositionally biased region" description="Polar residues" evidence="1">
    <location>
        <begin position="9"/>
        <end position="22"/>
    </location>
</feature>
<evidence type="ECO:0000259" key="2">
    <source>
        <dbReference type="PROSITE" id="PS00028"/>
    </source>
</evidence>
<dbReference type="GO" id="GO:0000492">
    <property type="term" value="P:box C/D snoRNP assembly"/>
    <property type="evidence" value="ECO:0007669"/>
    <property type="project" value="TreeGrafter"/>
</dbReference>
<dbReference type="GO" id="GO:0003723">
    <property type="term" value="F:RNA binding"/>
    <property type="evidence" value="ECO:0007669"/>
    <property type="project" value="InterPro"/>
</dbReference>
<feature type="compositionally biased region" description="Basic and acidic residues" evidence="1">
    <location>
        <begin position="335"/>
        <end position="352"/>
    </location>
</feature>
<keyword evidence="4" id="KW-1185">Reference proteome</keyword>
<organism evidence="3 4">
    <name type="scientific">Ramazzottius varieornatus</name>
    <name type="common">Water bear</name>
    <name type="synonym">Tardigrade</name>
    <dbReference type="NCBI Taxonomy" id="947166"/>
    <lineage>
        <taxon>Eukaryota</taxon>
        <taxon>Metazoa</taxon>
        <taxon>Ecdysozoa</taxon>
        <taxon>Tardigrada</taxon>
        <taxon>Eutardigrada</taxon>
        <taxon>Parachela</taxon>
        <taxon>Hypsibioidea</taxon>
        <taxon>Ramazzottiidae</taxon>
        <taxon>Ramazzottius</taxon>
    </lineage>
</organism>
<dbReference type="InterPro" id="IPR013087">
    <property type="entry name" value="Znf_C2H2_type"/>
</dbReference>